<protein>
    <submittedName>
        <fullName evidence="1">Uncharacterized protein</fullName>
    </submittedName>
</protein>
<organism evidence="1 2">
    <name type="scientific">Rhododendron molle</name>
    <name type="common">Chinese azalea</name>
    <name type="synonym">Azalea mollis</name>
    <dbReference type="NCBI Taxonomy" id="49168"/>
    <lineage>
        <taxon>Eukaryota</taxon>
        <taxon>Viridiplantae</taxon>
        <taxon>Streptophyta</taxon>
        <taxon>Embryophyta</taxon>
        <taxon>Tracheophyta</taxon>
        <taxon>Spermatophyta</taxon>
        <taxon>Magnoliopsida</taxon>
        <taxon>eudicotyledons</taxon>
        <taxon>Gunneridae</taxon>
        <taxon>Pentapetalae</taxon>
        <taxon>asterids</taxon>
        <taxon>Ericales</taxon>
        <taxon>Ericaceae</taxon>
        <taxon>Ericoideae</taxon>
        <taxon>Rhodoreae</taxon>
        <taxon>Rhododendron</taxon>
    </lineage>
</organism>
<evidence type="ECO:0000313" key="2">
    <source>
        <dbReference type="Proteomes" id="UP001062846"/>
    </source>
</evidence>
<dbReference type="EMBL" id="CM046397">
    <property type="protein sequence ID" value="KAI8536865.1"/>
    <property type="molecule type" value="Genomic_DNA"/>
</dbReference>
<accession>A0ACC0M7Q9</accession>
<gene>
    <name evidence="1" type="ORF">RHMOL_Rhmol10G0289500</name>
</gene>
<reference evidence="1" key="1">
    <citation type="submission" date="2022-02" db="EMBL/GenBank/DDBJ databases">
        <title>Plant Genome Project.</title>
        <authorList>
            <person name="Zhang R.-G."/>
        </authorList>
    </citation>
    <scope>NUCLEOTIDE SEQUENCE</scope>
    <source>
        <strain evidence="1">AT1</strain>
    </source>
</reference>
<keyword evidence="2" id="KW-1185">Reference proteome</keyword>
<sequence length="71" mass="7888">MGIADGEGKGTGEERRLHIKHQQRSLHSTATNAIAHSYRRPVCGHTCSEVYGKENSSVLPWEKENGSMLPR</sequence>
<dbReference type="Proteomes" id="UP001062846">
    <property type="component" value="Chromosome 10"/>
</dbReference>
<name>A0ACC0M7Q9_RHOML</name>
<proteinExistence type="predicted"/>
<evidence type="ECO:0000313" key="1">
    <source>
        <dbReference type="EMBL" id="KAI8536865.1"/>
    </source>
</evidence>
<comment type="caution">
    <text evidence="1">The sequence shown here is derived from an EMBL/GenBank/DDBJ whole genome shotgun (WGS) entry which is preliminary data.</text>
</comment>